<keyword evidence="2" id="KW-1133">Transmembrane helix</keyword>
<name>A0A9X0YKL2_9FLAO</name>
<accession>A0A9X0YKL2</accession>
<keyword evidence="1" id="KW-0597">Phosphoprotein</keyword>
<dbReference type="SMART" id="SM00387">
    <property type="entry name" value="HATPase_c"/>
    <property type="match status" value="1"/>
</dbReference>
<dbReference type="Pfam" id="PF07494">
    <property type="entry name" value="Reg_prop"/>
    <property type="match status" value="1"/>
</dbReference>
<protein>
    <submittedName>
        <fullName evidence="4">Two-component sensor histidine kinase/ligand-binding sensor domain-containing protein</fullName>
    </submittedName>
</protein>
<dbReference type="Pfam" id="PF02518">
    <property type="entry name" value="HATPase_c"/>
    <property type="match status" value="1"/>
</dbReference>
<dbReference type="EMBL" id="JAGGJQ010000002">
    <property type="protein sequence ID" value="MBP1838934.1"/>
    <property type="molecule type" value="Genomic_DNA"/>
</dbReference>
<dbReference type="SUPFAM" id="SSF49299">
    <property type="entry name" value="PKD domain"/>
    <property type="match status" value="1"/>
</dbReference>
<dbReference type="InterPro" id="IPR011495">
    <property type="entry name" value="Sig_transdc_His_kin_sub2_dim/P"/>
</dbReference>
<dbReference type="InterPro" id="IPR005467">
    <property type="entry name" value="His_kinase_dom"/>
</dbReference>
<evidence type="ECO:0000313" key="7">
    <source>
        <dbReference type="Proteomes" id="UP001231587"/>
    </source>
</evidence>
<dbReference type="AlphaFoldDB" id="A0A9X0YKL2"/>
<dbReference type="Proteomes" id="UP001231587">
    <property type="component" value="Unassembled WGS sequence"/>
</dbReference>
<keyword evidence="4" id="KW-0808">Transferase</keyword>
<dbReference type="InterPro" id="IPR011123">
    <property type="entry name" value="Y_Y_Y"/>
</dbReference>
<dbReference type="Gene3D" id="3.30.565.10">
    <property type="entry name" value="Histidine kinase-like ATPase, C-terminal domain"/>
    <property type="match status" value="1"/>
</dbReference>
<dbReference type="InterPro" id="IPR035986">
    <property type="entry name" value="PKD_dom_sf"/>
</dbReference>
<dbReference type="RefSeq" id="WP_198151542.1">
    <property type="nucleotide sequence ID" value="NZ_JAGGJQ010000002.1"/>
</dbReference>
<dbReference type="PANTHER" id="PTHR43547">
    <property type="entry name" value="TWO-COMPONENT HISTIDINE KINASE"/>
    <property type="match status" value="1"/>
</dbReference>
<proteinExistence type="predicted"/>
<dbReference type="SUPFAM" id="SSF55874">
    <property type="entry name" value="ATPase domain of HSP90 chaperone/DNA topoisomerase II/histidine kinase"/>
    <property type="match status" value="1"/>
</dbReference>
<feature type="transmembrane region" description="Helical" evidence="2">
    <location>
        <begin position="759"/>
        <end position="777"/>
    </location>
</feature>
<dbReference type="GO" id="GO:0000155">
    <property type="term" value="F:phosphorelay sensor kinase activity"/>
    <property type="evidence" value="ECO:0007669"/>
    <property type="project" value="TreeGrafter"/>
</dbReference>
<organism evidence="4 6">
    <name type="scientific">Formosa algae</name>
    <dbReference type="NCBI Taxonomy" id="225843"/>
    <lineage>
        <taxon>Bacteria</taxon>
        <taxon>Pseudomonadati</taxon>
        <taxon>Bacteroidota</taxon>
        <taxon>Flavobacteriia</taxon>
        <taxon>Flavobacteriales</taxon>
        <taxon>Flavobacteriaceae</taxon>
        <taxon>Formosa</taxon>
    </lineage>
</organism>
<evidence type="ECO:0000259" key="3">
    <source>
        <dbReference type="PROSITE" id="PS50109"/>
    </source>
</evidence>
<dbReference type="Gene3D" id="2.130.10.10">
    <property type="entry name" value="YVTN repeat-like/Quinoprotein amine dehydrogenase"/>
    <property type="match status" value="2"/>
</dbReference>
<keyword evidence="7" id="KW-1185">Reference proteome</keyword>
<evidence type="ECO:0000313" key="4">
    <source>
        <dbReference type="EMBL" id="MBP1838934.1"/>
    </source>
</evidence>
<dbReference type="Proteomes" id="UP001138672">
    <property type="component" value="Unassembled WGS sequence"/>
</dbReference>
<dbReference type="Pfam" id="PF07568">
    <property type="entry name" value="HisKA_2"/>
    <property type="match status" value="1"/>
</dbReference>
<feature type="domain" description="Histidine kinase" evidence="3">
    <location>
        <begin position="827"/>
        <end position="1016"/>
    </location>
</feature>
<reference evidence="4" key="1">
    <citation type="submission" date="2021-03" db="EMBL/GenBank/DDBJ databases">
        <title>Genomic Encyclopedia of Type Strains, Phase IV (KMG-IV): sequencing the most valuable type-strain genomes for metagenomic binning, comparative biology and taxonomic classification.</title>
        <authorList>
            <person name="Goeker M."/>
        </authorList>
    </citation>
    <scope>NUCLEOTIDE SEQUENCE</scope>
    <source>
        <strain evidence="4">DSM 15523</strain>
        <strain evidence="5 7">DSM 16476</strain>
    </source>
</reference>
<dbReference type="InterPro" id="IPR015943">
    <property type="entry name" value="WD40/YVTN_repeat-like_dom_sf"/>
</dbReference>
<keyword evidence="2" id="KW-0472">Membrane</keyword>
<dbReference type="PROSITE" id="PS50109">
    <property type="entry name" value="HIS_KIN"/>
    <property type="match status" value="1"/>
</dbReference>
<dbReference type="InterPro" id="IPR011110">
    <property type="entry name" value="Reg_prop"/>
</dbReference>
<sequence length="1016" mass="116231">MRSVYLVCVVFLWSIYANGQTSDIIQINYLGQEHGLLQLNTKALALDDMGYLWVGTEDGLHRFNGHEFKSYISNPKDQSSLSDDHIRGLLSVKDTLWIATNSKGIQGYIRSKNQFFSLLTEQDHPDLNNTYKAFQLTEKLLLFSAKNHFILFDRRLKTHTIINLSNLSIENRVEDVLVLDRKRAWLATKETGILELNLEDYTTSHVPDFERKDVSSFVDTKDEIYIGSAQGIQVYNKATSRFSDTKIKTTVDGFHKISDSQFYVLTPKGMFKYNAVTDSYNSVIFDNVNENKHYELVDFTEVIEDNYGNMWFGTEGEGVFHYNKFQKKFDSFKVNLKDLYGDERISVFPIQKENDSTLWLGTYAGTVSYNLKTGASKLYNTGKGGITYDFCKDKNGTLWAGGITDGLMKYDAITDRFKQWKHTASENSLTDNEVLNIIPVSKEKLWVCTWSGGINEFDIATETFTKLAFNGTQIDRARTSIIDSKNHIWLGTDNGLYEIESKKIIRHITETAKGDLQLTNNRIFSISEDHKGNLWVGTASGLTYINTKTQTSTLYYKQKGFPNDFVYGIVTDANHKVWMSTNFGLSVFNPIDKSFTNYTKEDGLQDNEFNGKSFFKDDQGILYFGGIDGFNIINTNQIIDNPYLPNVSLESVELFNQPIENNEMFKDTLIFKSKENVLTFNFSAIHYLNPNKCLYQYKLEDFDDNWSPVSKKNNVTYTNLNPGHYTLKIKASNDVGKWNPKLKTVHLIIVPPWYLKPEFKVLFIGVFLLSGILFYLFKTSKLKRDKLKLEGVIATRTRDLMVKNAELNASHSVMVEQNNNIEFLMKELNHRVKNNLQIISSLLNMQANNIEEEEVKDILNIAKNRILTIAYIQNDLASKDEPTDIPVFLKDFSRKILGLLSDSQTQKFKLIFILEPHCLCQLNTTLLGLILNELITNTYKYAFKTYSPDHLLRISCSKTDCKLKIVIEDNGIGYDSNEIRENSLGLDLVKTMVHQLNGTITVTSNNGVKNVILIPC</sequence>
<evidence type="ECO:0000256" key="1">
    <source>
        <dbReference type="ARBA" id="ARBA00022553"/>
    </source>
</evidence>
<dbReference type="Pfam" id="PF07495">
    <property type="entry name" value="Y_Y_Y"/>
    <property type="match status" value="1"/>
</dbReference>
<keyword evidence="2" id="KW-0812">Transmembrane</keyword>
<evidence type="ECO:0000313" key="6">
    <source>
        <dbReference type="Proteomes" id="UP001138672"/>
    </source>
</evidence>
<keyword evidence="4" id="KW-0418">Kinase</keyword>
<dbReference type="CDD" id="cd00146">
    <property type="entry name" value="PKD"/>
    <property type="match status" value="1"/>
</dbReference>
<comment type="caution">
    <text evidence="4">The sequence shown here is derived from an EMBL/GenBank/DDBJ whole genome shotgun (WGS) entry which is preliminary data.</text>
</comment>
<dbReference type="InterPro" id="IPR003594">
    <property type="entry name" value="HATPase_dom"/>
</dbReference>
<evidence type="ECO:0000256" key="2">
    <source>
        <dbReference type="SAM" id="Phobius"/>
    </source>
</evidence>
<dbReference type="EMBL" id="JAUSUU010000001">
    <property type="protein sequence ID" value="MDQ0333711.1"/>
    <property type="molecule type" value="Genomic_DNA"/>
</dbReference>
<dbReference type="InterPro" id="IPR036890">
    <property type="entry name" value="HATPase_C_sf"/>
</dbReference>
<dbReference type="SUPFAM" id="SSF63829">
    <property type="entry name" value="Calcium-dependent phosphotriesterase"/>
    <property type="match status" value="2"/>
</dbReference>
<dbReference type="PANTHER" id="PTHR43547:SF2">
    <property type="entry name" value="HYBRID SIGNAL TRANSDUCTION HISTIDINE KINASE C"/>
    <property type="match status" value="1"/>
</dbReference>
<dbReference type="InterPro" id="IPR013783">
    <property type="entry name" value="Ig-like_fold"/>
</dbReference>
<evidence type="ECO:0000313" key="5">
    <source>
        <dbReference type="EMBL" id="MDQ0333711.1"/>
    </source>
</evidence>
<gene>
    <name evidence="4" type="ORF">J2Z56_000840</name>
    <name evidence="5" type="ORF">J2Z57_000133</name>
</gene>
<dbReference type="Gene3D" id="2.60.40.10">
    <property type="entry name" value="Immunoglobulins"/>
    <property type="match status" value="1"/>
</dbReference>